<dbReference type="Proteomes" id="UP000887574">
    <property type="component" value="Unplaced"/>
</dbReference>
<name>A0A915D0F6_9BILA</name>
<reference evidence="2" key="1">
    <citation type="submission" date="2022-11" db="UniProtKB">
        <authorList>
            <consortium name="WormBaseParasite"/>
        </authorList>
    </citation>
    <scope>IDENTIFICATION</scope>
</reference>
<proteinExistence type="predicted"/>
<dbReference type="WBParaSite" id="jg14519">
    <property type="protein sequence ID" value="jg14519"/>
    <property type="gene ID" value="jg14519"/>
</dbReference>
<dbReference type="AlphaFoldDB" id="A0A915D0F6"/>
<sequence>MDETAVWFDCPSSRCIDSIGDDVTIVTTGHEKMRITVCLTARSNGKKLIPYVLVDRKRSISKVFEGRLVIKWNVLLSDKDLIIKS</sequence>
<accession>A0A915D0F6</accession>
<evidence type="ECO:0000313" key="2">
    <source>
        <dbReference type="WBParaSite" id="jg14519"/>
    </source>
</evidence>
<keyword evidence="1" id="KW-1185">Reference proteome</keyword>
<protein>
    <submittedName>
        <fullName evidence="2">Transposase</fullName>
    </submittedName>
</protein>
<organism evidence="1 2">
    <name type="scientific">Ditylenchus dipsaci</name>
    <dbReference type="NCBI Taxonomy" id="166011"/>
    <lineage>
        <taxon>Eukaryota</taxon>
        <taxon>Metazoa</taxon>
        <taxon>Ecdysozoa</taxon>
        <taxon>Nematoda</taxon>
        <taxon>Chromadorea</taxon>
        <taxon>Rhabditida</taxon>
        <taxon>Tylenchina</taxon>
        <taxon>Tylenchomorpha</taxon>
        <taxon>Sphaerularioidea</taxon>
        <taxon>Anguinidae</taxon>
        <taxon>Anguininae</taxon>
        <taxon>Ditylenchus</taxon>
    </lineage>
</organism>
<evidence type="ECO:0000313" key="1">
    <source>
        <dbReference type="Proteomes" id="UP000887574"/>
    </source>
</evidence>